<name>A0AAD9HGZ0_9PEZI</name>
<reference evidence="1" key="1">
    <citation type="submission" date="2021-06" db="EMBL/GenBank/DDBJ databases">
        <title>Comparative genomics, transcriptomics and evolutionary studies reveal genomic signatures of adaptation to plant cell wall in hemibiotrophic fungi.</title>
        <authorList>
            <consortium name="DOE Joint Genome Institute"/>
            <person name="Baroncelli R."/>
            <person name="Diaz J.F."/>
            <person name="Benocci T."/>
            <person name="Peng M."/>
            <person name="Battaglia E."/>
            <person name="Haridas S."/>
            <person name="Andreopoulos W."/>
            <person name="Labutti K."/>
            <person name="Pangilinan J."/>
            <person name="Floch G.L."/>
            <person name="Makela M.R."/>
            <person name="Henrissat B."/>
            <person name="Grigoriev I.V."/>
            <person name="Crouch J.A."/>
            <person name="De Vries R.P."/>
            <person name="Sukno S.A."/>
            <person name="Thon M.R."/>
        </authorList>
    </citation>
    <scope>NUCLEOTIDE SEQUENCE</scope>
    <source>
        <strain evidence="1">MAFF235873</strain>
    </source>
</reference>
<gene>
    <name evidence="1" type="ORF">LX32DRAFT_673208</name>
</gene>
<dbReference type="Proteomes" id="UP001232148">
    <property type="component" value="Unassembled WGS sequence"/>
</dbReference>
<dbReference type="EMBL" id="MU842871">
    <property type="protein sequence ID" value="KAK2028910.1"/>
    <property type="molecule type" value="Genomic_DNA"/>
</dbReference>
<evidence type="ECO:0000313" key="2">
    <source>
        <dbReference type="Proteomes" id="UP001232148"/>
    </source>
</evidence>
<keyword evidence="2" id="KW-1185">Reference proteome</keyword>
<evidence type="ECO:0000313" key="1">
    <source>
        <dbReference type="EMBL" id="KAK2028910.1"/>
    </source>
</evidence>
<organism evidence="1 2">
    <name type="scientific">Colletotrichum zoysiae</name>
    <dbReference type="NCBI Taxonomy" id="1216348"/>
    <lineage>
        <taxon>Eukaryota</taxon>
        <taxon>Fungi</taxon>
        <taxon>Dikarya</taxon>
        <taxon>Ascomycota</taxon>
        <taxon>Pezizomycotina</taxon>
        <taxon>Sordariomycetes</taxon>
        <taxon>Hypocreomycetidae</taxon>
        <taxon>Glomerellales</taxon>
        <taxon>Glomerellaceae</taxon>
        <taxon>Colletotrichum</taxon>
        <taxon>Colletotrichum graminicola species complex</taxon>
    </lineage>
</organism>
<sequence length="241" mass="27213">MPSPIRSDLQPHGQYGAYYVGDLVTRTIQHGLSLEAEDAIDAKDKLKYALIEGFHELYDSQSREHFDHMLEVARIVDRYFLQGWLTHIHRHPSGQKLAHLRIDIRDGNENCEDSYSSFRVGGRGDDDDGDGSLPIVDVDIETAGAWTIGQVVEMLIHEMVHGYLLLFSCRGGSCQEFGGCTRCSHDKRGRHGCHSRILLKHIYEQIQGWDDTLGGFGDEFIDGCYQDGQDDVLADVRNLYS</sequence>
<evidence type="ECO:0008006" key="3">
    <source>
        <dbReference type="Google" id="ProtNLM"/>
    </source>
</evidence>
<comment type="caution">
    <text evidence="1">The sequence shown here is derived from an EMBL/GenBank/DDBJ whole genome shotgun (WGS) entry which is preliminary data.</text>
</comment>
<accession>A0AAD9HGZ0</accession>
<protein>
    <recommendedName>
        <fullName evidence="3">SprT-like domain-containing protein</fullName>
    </recommendedName>
</protein>
<proteinExistence type="predicted"/>
<dbReference type="AlphaFoldDB" id="A0AAD9HGZ0"/>